<sequence>MTANPQRLPASKEEPGGWCAGTRTAEKEADGREEDCGGGLTRSSTGGWNGEIRLNPGGECLNNVAVTSAAQEAQRETTSHASGKV</sequence>
<feature type="region of interest" description="Disordered" evidence="1">
    <location>
        <begin position="1"/>
        <end position="51"/>
    </location>
</feature>
<accession>A0AAV7VDW5</accession>
<reference evidence="2" key="1">
    <citation type="journal article" date="2022" name="bioRxiv">
        <title>Sequencing and chromosome-scale assembly of the giantPleurodeles waltlgenome.</title>
        <authorList>
            <person name="Brown T."/>
            <person name="Elewa A."/>
            <person name="Iarovenko S."/>
            <person name="Subramanian E."/>
            <person name="Araus A.J."/>
            <person name="Petzold A."/>
            <person name="Susuki M."/>
            <person name="Suzuki K.-i.T."/>
            <person name="Hayashi T."/>
            <person name="Toyoda A."/>
            <person name="Oliveira C."/>
            <person name="Osipova E."/>
            <person name="Leigh N.D."/>
            <person name="Simon A."/>
            <person name="Yun M.H."/>
        </authorList>
    </citation>
    <scope>NUCLEOTIDE SEQUENCE</scope>
    <source>
        <strain evidence="2">20211129_DDA</strain>
        <tissue evidence="2">Liver</tissue>
    </source>
</reference>
<dbReference type="AlphaFoldDB" id="A0AAV7VDW5"/>
<gene>
    <name evidence="2" type="ORF">NDU88_002188</name>
</gene>
<comment type="caution">
    <text evidence="2">The sequence shown here is derived from an EMBL/GenBank/DDBJ whole genome shotgun (WGS) entry which is preliminary data.</text>
</comment>
<dbReference type="EMBL" id="JANPWB010000003">
    <property type="protein sequence ID" value="KAJ1198347.1"/>
    <property type="molecule type" value="Genomic_DNA"/>
</dbReference>
<proteinExistence type="predicted"/>
<evidence type="ECO:0000313" key="3">
    <source>
        <dbReference type="Proteomes" id="UP001066276"/>
    </source>
</evidence>
<evidence type="ECO:0000256" key="1">
    <source>
        <dbReference type="SAM" id="MobiDB-lite"/>
    </source>
</evidence>
<organism evidence="2 3">
    <name type="scientific">Pleurodeles waltl</name>
    <name type="common">Iberian ribbed newt</name>
    <dbReference type="NCBI Taxonomy" id="8319"/>
    <lineage>
        <taxon>Eukaryota</taxon>
        <taxon>Metazoa</taxon>
        <taxon>Chordata</taxon>
        <taxon>Craniata</taxon>
        <taxon>Vertebrata</taxon>
        <taxon>Euteleostomi</taxon>
        <taxon>Amphibia</taxon>
        <taxon>Batrachia</taxon>
        <taxon>Caudata</taxon>
        <taxon>Salamandroidea</taxon>
        <taxon>Salamandridae</taxon>
        <taxon>Pleurodelinae</taxon>
        <taxon>Pleurodeles</taxon>
    </lineage>
</organism>
<dbReference type="Proteomes" id="UP001066276">
    <property type="component" value="Chromosome 2_1"/>
</dbReference>
<protein>
    <submittedName>
        <fullName evidence="2">Uncharacterized protein</fullName>
    </submittedName>
</protein>
<name>A0AAV7VDW5_PLEWA</name>
<keyword evidence="3" id="KW-1185">Reference proteome</keyword>
<evidence type="ECO:0000313" key="2">
    <source>
        <dbReference type="EMBL" id="KAJ1198347.1"/>
    </source>
</evidence>